<dbReference type="PANTHER" id="PTHR31719">
    <property type="entry name" value="NAC TRANSCRIPTION FACTOR 56"/>
    <property type="match status" value="1"/>
</dbReference>
<dbReference type="Gene3D" id="2.170.150.80">
    <property type="entry name" value="NAC domain"/>
    <property type="match status" value="1"/>
</dbReference>
<keyword evidence="9" id="KW-1185">Reference proteome</keyword>
<dbReference type="InterPro" id="IPR003441">
    <property type="entry name" value="NAC-dom"/>
</dbReference>
<feature type="domain" description="NAC" evidence="7">
    <location>
        <begin position="86"/>
        <end position="242"/>
    </location>
</feature>
<evidence type="ECO:0000313" key="9">
    <source>
        <dbReference type="Proteomes" id="UP000324705"/>
    </source>
</evidence>
<dbReference type="GO" id="GO:0005634">
    <property type="term" value="C:nucleus"/>
    <property type="evidence" value="ECO:0007669"/>
    <property type="project" value="UniProtKB-SubCell"/>
</dbReference>
<dbReference type="PANTHER" id="PTHR31719:SF251">
    <property type="entry name" value="OS04G0437000 PROTEIN"/>
    <property type="match status" value="1"/>
</dbReference>
<dbReference type="InterPro" id="IPR036093">
    <property type="entry name" value="NAC_dom_sf"/>
</dbReference>
<dbReference type="GO" id="GO:0048731">
    <property type="term" value="P:system development"/>
    <property type="evidence" value="ECO:0007669"/>
    <property type="project" value="TreeGrafter"/>
</dbReference>
<name>A0A9R1NWS8_TRITD</name>
<evidence type="ECO:0000256" key="3">
    <source>
        <dbReference type="ARBA" id="ARBA00023125"/>
    </source>
</evidence>
<comment type="subcellular location">
    <subcellularLocation>
        <location evidence="1">Nucleus</location>
    </subcellularLocation>
</comment>
<dbReference type="Proteomes" id="UP000324705">
    <property type="component" value="Chromosome 2A"/>
</dbReference>
<dbReference type="EMBL" id="LT934113">
    <property type="protein sequence ID" value="VAH32550.1"/>
    <property type="molecule type" value="Genomic_DNA"/>
</dbReference>
<dbReference type="AlphaFoldDB" id="A0A9R1NWS8"/>
<proteinExistence type="predicted"/>
<keyword evidence="3" id="KW-0238">DNA-binding</keyword>
<feature type="compositionally biased region" description="Low complexity" evidence="6">
    <location>
        <begin position="34"/>
        <end position="50"/>
    </location>
</feature>
<gene>
    <name evidence="8" type="ORF">TRITD_2Av1G187570</name>
</gene>
<evidence type="ECO:0000256" key="5">
    <source>
        <dbReference type="ARBA" id="ARBA00023242"/>
    </source>
</evidence>
<feature type="region of interest" description="Disordered" evidence="6">
    <location>
        <begin position="34"/>
        <end position="54"/>
    </location>
</feature>
<keyword evidence="4" id="KW-0804">Transcription</keyword>
<reference evidence="8 9" key="1">
    <citation type="submission" date="2017-09" db="EMBL/GenBank/DDBJ databases">
        <authorList>
            <consortium name="International Durum Wheat Genome Sequencing Consortium (IDWGSC)"/>
            <person name="Milanesi L."/>
        </authorList>
    </citation>
    <scope>NUCLEOTIDE SEQUENCE [LARGE SCALE GENOMIC DNA]</scope>
    <source>
        <strain evidence="9">cv. Svevo</strain>
    </source>
</reference>
<keyword evidence="2" id="KW-0805">Transcription regulation</keyword>
<dbReference type="PROSITE" id="PS51005">
    <property type="entry name" value="NAC"/>
    <property type="match status" value="1"/>
</dbReference>
<protein>
    <recommendedName>
        <fullName evidence="7">NAC domain-containing protein</fullName>
    </recommendedName>
</protein>
<dbReference type="GO" id="GO:0003677">
    <property type="term" value="F:DNA binding"/>
    <property type="evidence" value="ECO:0007669"/>
    <property type="project" value="UniProtKB-KW"/>
</dbReference>
<evidence type="ECO:0000259" key="7">
    <source>
        <dbReference type="PROSITE" id="PS51005"/>
    </source>
</evidence>
<dbReference type="GO" id="GO:0006355">
    <property type="term" value="P:regulation of DNA-templated transcription"/>
    <property type="evidence" value="ECO:0007669"/>
    <property type="project" value="InterPro"/>
</dbReference>
<dbReference type="SUPFAM" id="SSF101941">
    <property type="entry name" value="NAC domain"/>
    <property type="match status" value="1"/>
</dbReference>
<sequence>MALKLAGFSKQPCCSRPQNLSTLLELHVSPSPSLSLHTNTHTHTTPINTTKKPREASTRALIFLPHSLPSSSTLSTPAYMGGSTNLPPGFHFFPSDEELVIHFLRRKAALLPCRPDIVPTLPQNRYDPWELNGKALQAGNQWYFFSQATQSRASRNGCWNPVGADEAVSSGGSHVGLKKTLVFSIGEPFQATKTNWVMHEYHLLDGNVGASTSGSSRKRSHKKKGQPDKECSNWVVCRVFESSYDSQVTFHEEDMELSCLDEVFLSLDDYDEVSLPKN</sequence>
<evidence type="ECO:0000256" key="1">
    <source>
        <dbReference type="ARBA" id="ARBA00004123"/>
    </source>
</evidence>
<accession>A0A9R1NWS8</accession>
<keyword evidence="5" id="KW-0539">Nucleus</keyword>
<dbReference type="OMA" id="FNKWVIC"/>
<organism evidence="8 9">
    <name type="scientific">Triticum turgidum subsp. durum</name>
    <name type="common">Durum wheat</name>
    <name type="synonym">Triticum durum</name>
    <dbReference type="NCBI Taxonomy" id="4567"/>
    <lineage>
        <taxon>Eukaryota</taxon>
        <taxon>Viridiplantae</taxon>
        <taxon>Streptophyta</taxon>
        <taxon>Embryophyta</taxon>
        <taxon>Tracheophyta</taxon>
        <taxon>Spermatophyta</taxon>
        <taxon>Magnoliopsida</taxon>
        <taxon>Liliopsida</taxon>
        <taxon>Poales</taxon>
        <taxon>Poaceae</taxon>
        <taxon>BOP clade</taxon>
        <taxon>Pooideae</taxon>
        <taxon>Triticodae</taxon>
        <taxon>Triticeae</taxon>
        <taxon>Triticinae</taxon>
        <taxon>Triticum</taxon>
    </lineage>
</organism>
<dbReference type="Gramene" id="TRITD2Av1G187570.1">
    <property type="protein sequence ID" value="TRITD2Av1G187570.1"/>
    <property type="gene ID" value="TRITD2Av1G187570"/>
</dbReference>
<evidence type="ECO:0000256" key="2">
    <source>
        <dbReference type="ARBA" id="ARBA00023015"/>
    </source>
</evidence>
<dbReference type="Pfam" id="PF02365">
    <property type="entry name" value="NAM"/>
    <property type="match status" value="1"/>
</dbReference>
<evidence type="ECO:0000313" key="8">
    <source>
        <dbReference type="EMBL" id="VAH32550.1"/>
    </source>
</evidence>
<evidence type="ECO:0000256" key="6">
    <source>
        <dbReference type="SAM" id="MobiDB-lite"/>
    </source>
</evidence>
<evidence type="ECO:0000256" key="4">
    <source>
        <dbReference type="ARBA" id="ARBA00023163"/>
    </source>
</evidence>